<evidence type="ECO:0008006" key="4">
    <source>
        <dbReference type="Google" id="ProtNLM"/>
    </source>
</evidence>
<dbReference type="AlphaFoldDB" id="A0A2S0HW78"/>
<dbReference type="RefSeq" id="WP_105216097.1">
    <property type="nucleotide sequence ID" value="NZ_CP027062.1"/>
</dbReference>
<proteinExistence type="predicted"/>
<organism evidence="2 3">
    <name type="scientific">Pukyongia salina</name>
    <dbReference type="NCBI Taxonomy" id="2094025"/>
    <lineage>
        <taxon>Bacteria</taxon>
        <taxon>Pseudomonadati</taxon>
        <taxon>Bacteroidota</taxon>
        <taxon>Flavobacteriia</taxon>
        <taxon>Flavobacteriales</taxon>
        <taxon>Flavobacteriaceae</taxon>
        <taxon>Pukyongia</taxon>
    </lineage>
</organism>
<evidence type="ECO:0000313" key="3">
    <source>
        <dbReference type="Proteomes" id="UP000238442"/>
    </source>
</evidence>
<keyword evidence="1" id="KW-0732">Signal</keyword>
<gene>
    <name evidence="2" type="ORF">C5O00_06880</name>
</gene>
<name>A0A2S0HW78_9FLAO</name>
<dbReference type="Proteomes" id="UP000238442">
    <property type="component" value="Chromosome"/>
</dbReference>
<reference evidence="2 3" key="1">
    <citation type="submission" date="2018-02" db="EMBL/GenBank/DDBJ databases">
        <title>Genomic analysis of the strain RR4-38 isolated from a seawater recirculating aquaculture system.</title>
        <authorList>
            <person name="Kim Y.-S."/>
            <person name="Jang Y.H."/>
            <person name="Kim K.-H."/>
        </authorList>
    </citation>
    <scope>NUCLEOTIDE SEQUENCE [LARGE SCALE GENOMIC DNA]</scope>
    <source>
        <strain evidence="2 3">RR4-38</strain>
    </source>
</reference>
<protein>
    <recommendedName>
        <fullName evidence="4">IrrE N-terminal-like domain-containing protein</fullName>
    </recommendedName>
</protein>
<dbReference type="OrthoDB" id="1411960at2"/>
<evidence type="ECO:0000256" key="1">
    <source>
        <dbReference type="SAM" id="SignalP"/>
    </source>
</evidence>
<dbReference type="EMBL" id="CP027062">
    <property type="protein sequence ID" value="AVI50912.1"/>
    <property type="molecule type" value="Genomic_DNA"/>
</dbReference>
<feature type="chain" id="PRO_5015502918" description="IrrE N-terminal-like domain-containing protein" evidence="1">
    <location>
        <begin position="19"/>
        <end position="161"/>
    </location>
</feature>
<dbReference type="KEGG" id="aue:C5O00_06880"/>
<evidence type="ECO:0000313" key="2">
    <source>
        <dbReference type="EMBL" id="AVI50912.1"/>
    </source>
</evidence>
<keyword evidence="3" id="KW-1185">Reference proteome</keyword>
<accession>A0A2S0HW78</accession>
<feature type="signal peptide" evidence="1">
    <location>
        <begin position="1"/>
        <end position="18"/>
    </location>
</feature>
<sequence>MKKLILLFVLISYFNIHAQYWTSPDGITEIASTSINDIAIAKFDSKGNPIIIYNPIIANKLGAEVSAFFRAHEYGHHYLGHVLNQNHPNPNIRLWLTRNAESEADAYAVRYHISMNNINVLKKTYNTFMNQNHPGDRTHLPSRIRAQNIASLYFNITGNQL</sequence>